<sequence length="206" mass="22750">MLFNVLARLYIRSKRSQETRVFLFICVCDWLLVTSAALMITQTVLVCQEWNHRAAGSSPELILRLSSETVGKLYLAYGISNALTEALIITGLGFTVRSALSHNNIGALLGSRGFCLIFAIGSLSTQASDYHLGRLLQQISDNISIVTICLPMIVKFIGENGQNNNIQDPRASSTGHLRNFQFLSTLSSNRQNQDVELSPVEDIMKV</sequence>
<dbReference type="AlphaFoldDB" id="L7IPQ2"/>
<evidence type="ECO:0008006" key="3">
    <source>
        <dbReference type="Google" id="ProtNLM"/>
    </source>
</evidence>
<feature type="transmembrane region" description="Helical" evidence="1">
    <location>
        <begin position="21"/>
        <end position="40"/>
    </location>
</feature>
<reference evidence="2" key="1">
    <citation type="journal article" date="2012" name="PLoS Genet.">
        <title>Comparative analysis of the genomes of two field isolates of the rice blast fungus Magnaporthe oryzae.</title>
        <authorList>
            <person name="Xue M."/>
            <person name="Yang J."/>
            <person name="Li Z."/>
            <person name="Hu S."/>
            <person name="Yao N."/>
            <person name="Dean R.A."/>
            <person name="Zhao W."/>
            <person name="Shen M."/>
            <person name="Zhang H."/>
            <person name="Li C."/>
            <person name="Liu L."/>
            <person name="Cao L."/>
            <person name="Xu X."/>
            <person name="Xing Y."/>
            <person name="Hsiang T."/>
            <person name="Zhang Z."/>
            <person name="Xu J.R."/>
            <person name="Peng Y.L."/>
        </authorList>
    </citation>
    <scope>NUCLEOTIDE SEQUENCE [LARGE SCALE GENOMIC DNA]</scope>
    <source>
        <strain evidence="2">P131</strain>
    </source>
</reference>
<gene>
    <name evidence="2" type="ORF">OOW_P131scaffold01821g4</name>
</gene>
<name>L7IPQ2_PYRO1</name>
<keyword evidence="1" id="KW-0472">Membrane</keyword>
<keyword evidence="1" id="KW-0812">Transmembrane</keyword>
<accession>L7IPQ2</accession>
<keyword evidence="1" id="KW-1133">Transmembrane helix</keyword>
<evidence type="ECO:0000256" key="1">
    <source>
        <dbReference type="SAM" id="Phobius"/>
    </source>
</evidence>
<dbReference type="EMBL" id="JH795518">
    <property type="protein sequence ID" value="ELQ57878.1"/>
    <property type="molecule type" value="Genomic_DNA"/>
</dbReference>
<evidence type="ECO:0000313" key="2">
    <source>
        <dbReference type="EMBL" id="ELQ57878.1"/>
    </source>
</evidence>
<protein>
    <recommendedName>
        <fullName evidence="3">Integral membrane protein</fullName>
    </recommendedName>
</protein>
<organism>
    <name type="scientific">Pyricularia oryzae (strain P131)</name>
    <name type="common">Rice blast fungus</name>
    <name type="synonym">Magnaporthe oryzae</name>
    <dbReference type="NCBI Taxonomy" id="1143193"/>
    <lineage>
        <taxon>Eukaryota</taxon>
        <taxon>Fungi</taxon>
        <taxon>Dikarya</taxon>
        <taxon>Ascomycota</taxon>
        <taxon>Pezizomycotina</taxon>
        <taxon>Sordariomycetes</taxon>
        <taxon>Sordariomycetidae</taxon>
        <taxon>Magnaporthales</taxon>
        <taxon>Pyriculariaceae</taxon>
        <taxon>Pyricularia</taxon>
    </lineage>
</organism>
<proteinExistence type="predicted"/>